<protein>
    <submittedName>
        <fullName evidence="1">Uncharacterized protein</fullName>
    </submittedName>
</protein>
<organism evidence="1">
    <name type="scientific">marine sediment metagenome</name>
    <dbReference type="NCBI Taxonomy" id="412755"/>
    <lineage>
        <taxon>unclassified sequences</taxon>
        <taxon>metagenomes</taxon>
        <taxon>ecological metagenomes</taxon>
    </lineage>
</organism>
<dbReference type="EMBL" id="LAZR01008988">
    <property type="protein sequence ID" value="KKM75370.1"/>
    <property type="molecule type" value="Genomic_DNA"/>
</dbReference>
<proteinExistence type="predicted"/>
<accession>A0A0F9MFL9</accession>
<sequence length="94" mass="11271">MKTRKQEIKEIREKHQGNIAVLQHYIDGTLPVVKTRIKHLVDWNEYVVEVFIDGILNEEKSYHTDDKQDAKDTQKVMELEVIEYPERYRNEVSK</sequence>
<gene>
    <name evidence="1" type="ORF">LCGC14_1390930</name>
</gene>
<name>A0A0F9MFL9_9ZZZZ</name>
<evidence type="ECO:0000313" key="1">
    <source>
        <dbReference type="EMBL" id="KKM75370.1"/>
    </source>
</evidence>
<dbReference type="AlphaFoldDB" id="A0A0F9MFL9"/>
<comment type="caution">
    <text evidence="1">The sequence shown here is derived from an EMBL/GenBank/DDBJ whole genome shotgun (WGS) entry which is preliminary data.</text>
</comment>
<reference evidence="1" key="1">
    <citation type="journal article" date="2015" name="Nature">
        <title>Complex archaea that bridge the gap between prokaryotes and eukaryotes.</title>
        <authorList>
            <person name="Spang A."/>
            <person name="Saw J.H."/>
            <person name="Jorgensen S.L."/>
            <person name="Zaremba-Niedzwiedzka K."/>
            <person name="Martijn J."/>
            <person name="Lind A.E."/>
            <person name="van Eijk R."/>
            <person name="Schleper C."/>
            <person name="Guy L."/>
            <person name="Ettema T.J."/>
        </authorList>
    </citation>
    <scope>NUCLEOTIDE SEQUENCE</scope>
</reference>